<dbReference type="Proteomes" id="UP000607397">
    <property type="component" value="Unassembled WGS sequence"/>
</dbReference>
<reference evidence="3" key="1">
    <citation type="submission" date="2019-12" db="EMBL/GenBank/DDBJ databases">
        <title>High-Quality draft genome sequences of three cyanobacteria isolated from the limestone walls of the Old Cathedral of Coimbra.</title>
        <authorList>
            <person name="Tiago I."/>
            <person name="Soares F."/>
            <person name="Portugal A."/>
        </authorList>
    </citation>
    <scope>NUCLEOTIDE SEQUENCE [LARGE SCALE GENOMIC DNA]</scope>
    <source>
        <strain evidence="3">C</strain>
    </source>
</reference>
<feature type="transmembrane region" description="Helical" evidence="1">
    <location>
        <begin position="46"/>
        <end position="75"/>
    </location>
</feature>
<dbReference type="PANTHER" id="PTHR40547">
    <property type="entry name" value="SLL0298 PROTEIN"/>
    <property type="match status" value="1"/>
</dbReference>
<feature type="domain" description="DUF2062" evidence="2">
    <location>
        <begin position="28"/>
        <end position="170"/>
    </location>
</feature>
<feature type="transmembrane region" description="Helical" evidence="1">
    <location>
        <begin position="136"/>
        <end position="163"/>
    </location>
</feature>
<evidence type="ECO:0000259" key="2">
    <source>
        <dbReference type="Pfam" id="PF09835"/>
    </source>
</evidence>
<keyword evidence="1" id="KW-0812">Transmembrane</keyword>
<keyword evidence="1" id="KW-1133">Transmembrane helix</keyword>
<keyword evidence="1" id="KW-0472">Membrane</keyword>
<keyword evidence="4" id="KW-1185">Reference proteome</keyword>
<dbReference type="Pfam" id="PF09835">
    <property type="entry name" value="DUF2062"/>
    <property type="match status" value="1"/>
</dbReference>
<evidence type="ECO:0000256" key="1">
    <source>
        <dbReference type="SAM" id="Phobius"/>
    </source>
</evidence>
<sequence length="175" mass="19815">MRYRGSRPPHHQADKDKFYPKSVLYWRRRLRYVYLRFLRLQGTPKAIARGLAAGAFTGMFPFFGLQIILGVLLAAAVRGNKLAAAAATWISNPFTYIPLFTFNFRVGRTLLNTPALPFAQLDVMGPQQWFSLGTDLLVTLLVGCVVVGIIAATVTYFGGLWLIEYLRRHPRRPSR</sequence>
<protein>
    <submittedName>
        <fullName evidence="3">DUF2062 domain-containing protein</fullName>
    </submittedName>
</protein>
<accession>A0A8K1ZX68</accession>
<dbReference type="InterPro" id="IPR018639">
    <property type="entry name" value="DUF2062"/>
</dbReference>
<comment type="caution">
    <text evidence="3">The sequence shown here is derived from an EMBL/GenBank/DDBJ whole genome shotgun (WGS) entry which is preliminary data.</text>
</comment>
<dbReference type="EMBL" id="WVIC01000018">
    <property type="protein sequence ID" value="NCJ06915.1"/>
    <property type="molecule type" value="Genomic_DNA"/>
</dbReference>
<organism evidence="3 4">
    <name type="scientific">Petrachloros mirabilis ULC683</name>
    <dbReference type="NCBI Taxonomy" id="2781853"/>
    <lineage>
        <taxon>Bacteria</taxon>
        <taxon>Bacillati</taxon>
        <taxon>Cyanobacteriota</taxon>
        <taxon>Cyanophyceae</taxon>
        <taxon>Synechococcales</taxon>
        <taxon>Petrachlorosaceae</taxon>
        <taxon>Petrachloros</taxon>
        <taxon>Petrachloros mirabilis</taxon>
    </lineage>
</organism>
<gene>
    <name evidence="3" type="ORF">GS597_10420</name>
</gene>
<name>A0A8K1ZX68_9CYAN</name>
<dbReference type="AlphaFoldDB" id="A0A8K1ZX68"/>
<proteinExistence type="predicted"/>
<evidence type="ECO:0000313" key="3">
    <source>
        <dbReference type="EMBL" id="NCJ06915.1"/>
    </source>
</evidence>
<dbReference type="PANTHER" id="PTHR40547:SF1">
    <property type="entry name" value="SLL0298 PROTEIN"/>
    <property type="match status" value="1"/>
</dbReference>
<evidence type="ECO:0000313" key="4">
    <source>
        <dbReference type="Proteomes" id="UP000607397"/>
    </source>
</evidence>